<organism evidence="6 7">
    <name type="scientific">Batillaria attramentaria</name>
    <dbReference type="NCBI Taxonomy" id="370345"/>
    <lineage>
        <taxon>Eukaryota</taxon>
        <taxon>Metazoa</taxon>
        <taxon>Spiralia</taxon>
        <taxon>Lophotrochozoa</taxon>
        <taxon>Mollusca</taxon>
        <taxon>Gastropoda</taxon>
        <taxon>Caenogastropoda</taxon>
        <taxon>Sorbeoconcha</taxon>
        <taxon>Cerithioidea</taxon>
        <taxon>Batillariidae</taxon>
        <taxon>Batillaria</taxon>
    </lineage>
</organism>
<evidence type="ECO:0000256" key="3">
    <source>
        <dbReference type="ARBA" id="ARBA00022833"/>
    </source>
</evidence>
<dbReference type="Gene3D" id="3.30.60.90">
    <property type="match status" value="2"/>
</dbReference>
<dbReference type="InterPro" id="IPR040099">
    <property type="entry name" value="ZZEF1"/>
</dbReference>
<feature type="domain" description="ZZ-type" evidence="5">
    <location>
        <begin position="1127"/>
        <end position="1182"/>
    </location>
</feature>
<comment type="caution">
    <text evidence="6">The sequence shown here is derived from an EMBL/GenBank/DDBJ whole genome shotgun (WGS) entry which is preliminary data.</text>
</comment>
<dbReference type="GO" id="GO:0008270">
    <property type="term" value="F:zinc ion binding"/>
    <property type="evidence" value="ECO:0007669"/>
    <property type="project" value="UniProtKB-KW"/>
</dbReference>
<dbReference type="PANTHER" id="PTHR22772">
    <property type="entry name" value="NOVEL ZZ TYPE ZINC FINGER DOMAIN CONTAINING PROTEIN"/>
    <property type="match status" value="1"/>
</dbReference>
<accession>A0ABD0K653</accession>
<feature type="domain" description="ZZ-type" evidence="5">
    <location>
        <begin position="1077"/>
        <end position="1133"/>
    </location>
</feature>
<evidence type="ECO:0000256" key="4">
    <source>
        <dbReference type="PROSITE-ProRule" id="PRU00228"/>
    </source>
</evidence>
<dbReference type="InterPro" id="IPR043145">
    <property type="entry name" value="Znf_ZZ_sf"/>
</dbReference>
<dbReference type="InterPro" id="IPR016024">
    <property type="entry name" value="ARM-type_fold"/>
</dbReference>
<gene>
    <name evidence="6" type="ORF">BaRGS_00026438</name>
</gene>
<name>A0ABD0K653_9CAEN</name>
<dbReference type="SUPFAM" id="SSF49854">
    <property type="entry name" value="Spermadhesin, CUB domain"/>
    <property type="match status" value="1"/>
</dbReference>
<dbReference type="PROSITE" id="PS50135">
    <property type="entry name" value="ZF_ZZ_2"/>
    <property type="match status" value="2"/>
</dbReference>
<evidence type="ECO:0000256" key="1">
    <source>
        <dbReference type="ARBA" id="ARBA00022723"/>
    </source>
</evidence>
<dbReference type="SUPFAM" id="SSF48371">
    <property type="entry name" value="ARM repeat"/>
    <property type="match status" value="1"/>
</dbReference>
<dbReference type="SUPFAM" id="SSF57850">
    <property type="entry name" value="RING/U-box"/>
    <property type="match status" value="2"/>
</dbReference>
<dbReference type="InterPro" id="IPR035914">
    <property type="entry name" value="Sperma_CUB_dom_sf"/>
</dbReference>
<keyword evidence="1" id="KW-0479">Metal-binding</keyword>
<dbReference type="Pfam" id="PF00569">
    <property type="entry name" value="ZZ"/>
    <property type="match status" value="2"/>
</dbReference>
<keyword evidence="7" id="KW-1185">Reference proteome</keyword>
<dbReference type="Proteomes" id="UP001519460">
    <property type="component" value="Unassembled WGS sequence"/>
</dbReference>
<evidence type="ECO:0000313" key="6">
    <source>
        <dbReference type="EMBL" id="KAK7482310.1"/>
    </source>
</evidence>
<keyword evidence="3" id="KW-0862">Zinc</keyword>
<dbReference type="PROSITE" id="PS01357">
    <property type="entry name" value="ZF_ZZ_1"/>
    <property type="match status" value="1"/>
</dbReference>
<evidence type="ECO:0000256" key="2">
    <source>
        <dbReference type="ARBA" id="ARBA00022771"/>
    </source>
</evidence>
<keyword evidence="2 4" id="KW-0863">Zinc-finger</keyword>
<sequence length="1627" mass="185009">MFFKSTEMIQLTKVRIKAVSGSRGPRRGLIFVFNDDSKEFKMEEAVEKFAIYDKWADFEYKFSVQVRNAGVGGKPDNPVAYFNFDDDCDEIDVPVSWYPAGQYILVKFLEPRQESAQKLGIVGIKFFGFVKNQVFAEDENKKVFPPNPSKQTSCASPDIVHWLLTFLSDLSLDQGKKKSRMTRQEFLDYSGLELDTLCKLYIDYRNSPDEKWKSCSLLLLELLHRLIPFLSQQNATSKDTAETLFQYLCKLIDDPQVDHKGKVYKLAEQLIVDGASLFFPDKESKRQRLFSMMNNVDKLATAPSVTLVFQSLCQYFSSVDPHGLLDLPKVPNDTFDSEPVLEVMRTLVVVAGQELAMAMSKDENNQQITHLIRLISALQTSLLVWCWQQLTETETSEEVKATAARTVVSYSTHVAGKAVEACQLLQKKDKTKLEDFVKNMSPAFLSSIVRQLVLSLMYLVDSLDSNSRVSLLHSFYTLSQELTSLEKYAPSLFPEMTSDNWCEMKNDDIVLRTWEVESPHNYDNNSSITQVFSCPGATKFIVDFDPRCETERRYDYLEFTDAKGVKVRYDQKVGTSKWPKQVHFSGPHLHFIFRSDSSNTEWGYKFKVTAKGSPDIPLSWPYDLQLGLTKLFGGLCGATLASNPAMPGENLLTLDDSVEQDVLRSELWTTLFRGGYMVGKLQRSLSGNYTTEDSTTLLALLNELIRKPAQEGILEIEPLVKRVKEQCHLHRPKQITFGGEEMDTAVWAVFSALVWHTQQLREDLDKFVHSKGDNALSDGLLQAFNTAESLRMGLGREKHKLAAHDELTDDNNPVLACKEKALFLLRFAGLTRVQLKNELRTKTGKMAVKKAGNRRTNVRIELAEKYPSFRLVLEFVQDPAWTTDRVHIMLVERTKFASSLSEVYMFCAEFIRVMSREDMFQIPVVLFLQSLLSYQDKFSKHYADGLDGCGLQQESNVRTGYYTLIRRLVEPFQRLRPNMVDSKVLPAYDFIQACLLHLLDTQWQPFDLSFVTEIKLPDLFFTMAKDTVKMRDITVGSGEREEELKDYEQCMRWFEDCSRGFNNWYNRKEDAFCDLLDVEITCDGCGVTLPGRRYRCIQCVDMDLCTTCYSGGVKPEGEHHDDHDFVHLVYKCNKCQAFIVGTRIHCNDCEDFDLCLGCHTKGKFPAGHTASHNVTEIPLVKLRNSQSHDSLIKAYIHQHIWLLFTSLSLDLSDIVHNVDNCAHYLDNDYVKKAAQLQHKCITTVAHCLETVPHDADDVVVDGTPNLRMSTLPLETRQEEAFATHSQERIMGLLGAMIPPKDKDPVSDCAFNFTDESFISLLLKVSRGDSGHEMNSQHLAMGLLARVLATSDVKMRRASMSDDKALEDSRSKDVVTPGHETVDYFFTYGAKCLESGLEWACSIARLLGTLSKSLAWCTPVHSHISSCIEALRKNPDLNAIYALFVMAGFPEVLTIGTLVEYCHTSLETKKGVVIKHFPDKHQTLVVDLHSRKRYTIKDQYVSCQNEVMDLWEDSHMTEFTSVIMETVTKIRAGDEVSVEGMWVLALVLKVLNNLLKSNKVFTSGDVFRAEFIQCLVFIASKGTGFSQQWLLKDLEALHHELKVPMSVLRVMYEMNEGNPEAVKKAIMD</sequence>
<dbReference type="InterPro" id="IPR000433">
    <property type="entry name" value="Znf_ZZ"/>
</dbReference>
<proteinExistence type="predicted"/>
<dbReference type="EMBL" id="JACVVK020000247">
    <property type="protein sequence ID" value="KAK7482310.1"/>
    <property type="molecule type" value="Genomic_DNA"/>
</dbReference>
<dbReference type="SMART" id="SM00291">
    <property type="entry name" value="ZnF_ZZ"/>
    <property type="match status" value="2"/>
</dbReference>
<dbReference type="Gene3D" id="2.60.120.290">
    <property type="entry name" value="Spermadhesin, CUB domain"/>
    <property type="match status" value="1"/>
</dbReference>
<evidence type="ECO:0000259" key="5">
    <source>
        <dbReference type="PROSITE" id="PS50135"/>
    </source>
</evidence>
<dbReference type="CDD" id="cd02249">
    <property type="entry name" value="ZZ"/>
    <property type="match status" value="1"/>
</dbReference>
<protein>
    <recommendedName>
        <fullName evidence="5">ZZ-type domain-containing protein</fullName>
    </recommendedName>
</protein>
<evidence type="ECO:0000313" key="7">
    <source>
        <dbReference type="Proteomes" id="UP001519460"/>
    </source>
</evidence>
<dbReference type="PANTHER" id="PTHR22772:SF4">
    <property type="entry name" value="ZINC FINGER ZZ-TYPE AND EF-HAND DOMAIN-CONTAINING PROTEIN 1"/>
    <property type="match status" value="1"/>
</dbReference>
<feature type="non-terminal residue" evidence="6">
    <location>
        <position position="1627"/>
    </location>
</feature>
<reference evidence="6 7" key="1">
    <citation type="journal article" date="2023" name="Sci. Data">
        <title>Genome assembly of the Korean intertidal mud-creeper Batillaria attramentaria.</title>
        <authorList>
            <person name="Patra A.K."/>
            <person name="Ho P.T."/>
            <person name="Jun S."/>
            <person name="Lee S.J."/>
            <person name="Kim Y."/>
            <person name="Won Y.J."/>
        </authorList>
    </citation>
    <scope>NUCLEOTIDE SEQUENCE [LARGE SCALE GENOMIC DNA]</scope>
    <source>
        <strain evidence="6">Wonlab-2016</strain>
    </source>
</reference>